<feature type="region of interest" description="Disordered" evidence="5">
    <location>
        <begin position="683"/>
        <end position="703"/>
    </location>
</feature>
<evidence type="ECO:0000256" key="5">
    <source>
        <dbReference type="SAM" id="MobiDB-lite"/>
    </source>
</evidence>
<dbReference type="SUPFAM" id="SSF53098">
    <property type="entry name" value="Ribonuclease H-like"/>
    <property type="match status" value="1"/>
</dbReference>
<protein>
    <recommendedName>
        <fullName evidence="6">Integrase catalytic domain-containing protein</fullName>
    </recommendedName>
</protein>
<dbReference type="InterPro" id="IPR039537">
    <property type="entry name" value="Retrotran_Ty1/copia-like"/>
</dbReference>
<keyword evidence="3" id="KW-0064">Aspartyl protease</keyword>
<dbReference type="PANTHER" id="PTHR42648">
    <property type="entry name" value="TRANSPOSASE, PUTATIVE-RELATED"/>
    <property type="match status" value="1"/>
</dbReference>
<accession>A0A8J5Z4H4</accession>
<dbReference type="Pfam" id="PF22936">
    <property type="entry name" value="Pol_BBD"/>
    <property type="match status" value="1"/>
</dbReference>
<evidence type="ECO:0000256" key="2">
    <source>
        <dbReference type="ARBA" id="ARBA00022723"/>
    </source>
</evidence>
<dbReference type="InterPro" id="IPR057670">
    <property type="entry name" value="SH3_retrovirus"/>
</dbReference>
<dbReference type="InterPro" id="IPR001584">
    <property type="entry name" value="Integrase_cat-core"/>
</dbReference>
<dbReference type="Proteomes" id="UP000701853">
    <property type="component" value="Chromosome 1"/>
</dbReference>
<dbReference type="EMBL" id="JAHUZN010000001">
    <property type="protein sequence ID" value="KAG8502563.1"/>
    <property type="molecule type" value="Genomic_DNA"/>
</dbReference>
<keyword evidence="4" id="KW-0378">Hydrolase</keyword>
<dbReference type="InterPro" id="IPR012337">
    <property type="entry name" value="RNaseH-like_sf"/>
</dbReference>
<evidence type="ECO:0000256" key="1">
    <source>
        <dbReference type="ARBA" id="ARBA00022670"/>
    </source>
</evidence>
<comment type="caution">
    <text evidence="7">The sequence shown here is derived from an EMBL/GenBank/DDBJ whole genome shotgun (WGS) entry which is preliminary data.</text>
</comment>
<dbReference type="GO" id="GO:0015074">
    <property type="term" value="P:DNA integration"/>
    <property type="evidence" value="ECO:0007669"/>
    <property type="project" value="InterPro"/>
</dbReference>
<gene>
    <name evidence="7" type="ORF">CXB51_001106</name>
</gene>
<dbReference type="OrthoDB" id="1434865at2759"/>
<feature type="region of interest" description="Disordered" evidence="5">
    <location>
        <begin position="629"/>
        <end position="652"/>
    </location>
</feature>
<keyword evidence="2" id="KW-0479">Metal-binding</keyword>
<dbReference type="InterPro" id="IPR036397">
    <property type="entry name" value="RNaseH_sf"/>
</dbReference>
<dbReference type="Gene3D" id="3.30.420.10">
    <property type="entry name" value="Ribonuclease H-like superfamily/Ribonuclease H"/>
    <property type="match status" value="2"/>
</dbReference>
<dbReference type="SUPFAM" id="SSF56672">
    <property type="entry name" value="DNA/RNA polymerases"/>
    <property type="match status" value="1"/>
</dbReference>
<dbReference type="InterPro" id="IPR013103">
    <property type="entry name" value="RVT_2"/>
</dbReference>
<dbReference type="InterPro" id="IPR054722">
    <property type="entry name" value="PolX-like_BBD"/>
</dbReference>
<dbReference type="CDD" id="cd09272">
    <property type="entry name" value="RNase_HI_RT_Ty1"/>
    <property type="match status" value="1"/>
</dbReference>
<keyword evidence="1" id="KW-0645">Protease</keyword>
<reference evidence="7 8" key="1">
    <citation type="journal article" date="2021" name="bioRxiv">
        <title>The Gossypium anomalum genome as a resource for cotton improvement and evolutionary analysis of hybrid incompatibility.</title>
        <authorList>
            <person name="Grover C.E."/>
            <person name="Yuan D."/>
            <person name="Arick M.A."/>
            <person name="Miller E.R."/>
            <person name="Hu G."/>
            <person name="Peterson D.G."/>
            <person name="Wendel J.F."/>
            <person name="Udall J.A."/>
        </authorList>
    </citation>
    <scope>NUCLEOTIDE SEQUENCE [LARGE SCALE GENOMIC DNA]</scope>
    <source>
        <strain evidence="7">JFW-Udall</strain>
        <tissue evidence="7">Leaf</tissue>
    </source>
</reference>
<dbReference type="GO" id="GO:0003676">
    <property type="term" value="F:nucleic acid binding"/>
    <property type="evidence" value="ECO:0007669"/>
    <property type="project" value="InterPro"/>
</dbReference>
<evidence type="ECO:0000259" key="6">
    <source>
        <dbReference type="PROSITE" id="PS50994"/>
    </source>
</evidence>
<evidence type="ECO:0000313" key="7">
    <source>
        <dbReference type="EMBL" id="KAG8502563.1"/>
    </source>
</evidence>
<dbReference type="GO" id="GO:0006508">
    <property type="term" value="P:proteolysis"/>
    <property type="evidence" value="ECO:0007669"/>
    <property type="project" value="UniProtKB-KW"/>
</dbReference>
<dbReference type="PANTHER" id="PTHR42648:SF28">
    <property type="entry name" value="TRANSPOSON-ENCODED PROTEIN WITH RIBONUCLEASE H-LIKE AND RETROVIRUS ZINC FINGER-LIKE DOMAINS"/>
    <property type="match status" value="1"/>
</dbReference>
<feature type="domain" description="Integrase catalytic" evidence="6">
    <location>
        <begin position="459"/>
        <end position="564"/>
    </location>
</feature>
<dbReference type="Pfam" id="PF14223">
    <property type="entry name" value="Retrotran_gag_2"/>
    <property type="match status" value="1"/>
</dbReference>
<dbReference type="GO" id="GO:0004190">
    <property type="term" value="F:aspartic-type endopeptidase activity"/>
    <property type="evidence" value="ECO:0007669"/>
    <property type="project" value="UniProtKB-KW"/>
</dbReference>
<keyword evidence="8" id="KW-1185">Reference proteome</keyword>
<organism evidence="7 8">
    <name type="scientific">Gossypium anomalum</name>
    <dbReference type="NCBI Taxonomy" id="47600"/>
    <lineage>
        <taxon>Eukaryota</taxon>
        <taxon>Viridiplantae</taxon>
        <taxon>Streptophyta</taxon>
        <taxon>Embryophyta</taxon>
        <taxon>Tracheophyta</taxon>
        <taxon>Spermatophyta</taxon>
        <taxon>Magnoliopsida</taxon>
        <taxon>eudicotyledons</taxon>
        <taxon>Gunneridae</taxon>
        <taxon>Pentapetalae</taxon>
        <taxon>rosids</taxon>
        <taxon>malvids</taxon>
        <taxon>Malvales</taxon>
        <taxon>Malvaceae</taxon>
        <taxon>Malvoideae</taxon>
        <taxon>Gossypium</taxon>
    </lineage>
</organism>
<sequence length="1324" mass="151335">MKDLLFVKALHLPFFTTQKPNSSDEEWEFEHQQVCGFIRQFVEKNVYNHIDQETHARTLWEKLESFYASRSGNNKLFLLKKMMALKYKEGTSIADHVSEFQSVMNQLLGMGVKFDDEILGLWLLATLPDSWETFRVSLINFSPQGIITLDLAKSGVLNEEVRRRSQGSSSQSEVLVIENRGRNRDKDGKGHIKKYYFKWKKENKGGGDKHDRNDDEKSERVATVTREDLLVICDENLVNLACDETSWVIDTGASLHVTSRKDFFTSYTPGDFGVLKIGNDGLVSVIGMGDVSLVSNNGTNLTLKDVRHAPDIRLNLISARKLDDEGFCNTFSEGQWKLTKGSLVVARGKKSSNLYLMQASTSRETVNVTVNDSSTELWHKRLSHMSEKGLNCLAKKNQLSGLKNATLKNCAHCLAGKQRRVSFRSCPPHRKSELLELVHSDVCGPIKVRSHGGALYFVTFIDDYSRKLWVYTLKSKNQVFEVFKQFQASGIRHQRTPPKTPRLNGLAERMNRTLIERVRCLLSDAKLPRSFWAEALNIVTHVINLSPSVPLRGDVPDRVWFGKDVSYDHLRVFGCKASVHVPKDERSTLDAKTPQCIFIGYGLDGEFGYRLYDPVQKKLTIDDIDKTEKVDSQDSGDLIDVNPVPLDSSPDPIQDDVYGDVSDDHQDIGDFDTPMDDVVNDQQQAPIAPPAVSLRRSSRDRRSSVRYSSDEYVLLTDRGQPECYEEAMETEYKDQWVEAMKDELQSLHENHTFELVKLPKGKRTLKNRWVYRLKQEEKSSSLRYKARLVVKGYTKKKGVDFEEIFSPVVNISSIRTVLSLAACYDLEVEQMDVKTAFFHGDLEEELYMEQPEGFVVQGKEDYVCRLKKSLYSLKQAPRQWYKKFESVIGEQGYKKTTSDHCVFVKRFSGDDFIILLLYIDDMLIVGQNASRIEKLKQELSKSFAMKDLGPAKQILGIRLTRDRKAKKLWLSQERYIEKVLQRFSMDKAKAVNTPFAMHFRLSVKHSPSTEKEKEEMQKIPYSSAVGSLMYAMVCTRPDLAYVVGTVSQFLSNPGREHWNAVKWIIRYLRGTSNMKLCFGNEKPILVGYTDSDMAGDIDSKRSTSGYLITYAGGAVAWQSRLQKCVALSTTESEFIAATEACKEMLWMKKFVHELGFTQEKYVLYCDSQSAIHLGKNSTFHARSKHIDVRYHWIRDVLEAKLLELEKIHTNDNGADMLTKALPRGNSDQLFDRRSIRGSIELIFGQQLGDKVFLTLYGVIGREKTPVVLRFVSVVRFLPNTSLGWFGYSLMGYWFKLGAWKLFKTLRTDRSLLQLLEKTNHEIDC</sequence>
<dbReference type="Pfam" id="PF25597">
    <property type="entry name" value="SH3_retrovirus"/>
    <property type="match status" value="1"/>
</dbReference>
<dbReference type="InterPro" id="IPR043502">
    <property type="entry name" value="DNA/RNA_pol_sf"/>
</dbReference>
<evidence type="ECO:0000313" key="8">
    <source>
        <dbReference type="Proteomes" id="UP000701853"/>
    </source>
</evidence>
<name>A0A8J5Z4H4_9ROSI</name>
<dbReference type="Pfam" id="PF07727">
    <property type="entry name" value="RVT_2"/>
    <property type="match status" value="1"/>
</dbReference>
<evidence type="ECO:0000256" key="4">
    <source>
        <dbReference type="ARBA" id="ARBA00022801"/>
    </source>
</evidence>
<dbReference type="InterPro" id="IPR025724">
    <property type="entry name" value="GAG-pre-integrase_dom"/>
</dbReference>
<proteinExistence type="predicted"/>
<dbReference type="PROSITE" id="PS50994">
    <property type="entry name" value="INTEGRASE"/>
    <property type="match status" value="1"/>
</dbReference>
<dbReference type="GO" id="GO:0046872">
    <property type="term" value="F:metal ion binding"/>
    <property type="evidence" value="ECO:0007669"/>
    <property type="project" value="UniProtKB-KW"/>
</dbReference>
<evidence type="ECO:0000256" key="3">
    <source>
        <dbReference type="ARBA" id="ARBA00022750"/>
    </source>
</evidence>
<dbReference type="Pfam" id="PF13976">
    <property type="entry name" value="gag_pre-integrs"/>
    <property type="match status" value="1"/>
</dbReference>